<feature type="transmembrane region" description="Helical" evidence="2">
    <location>
        <begin position="247"/>
        <end position="265"/>
    </location>
</feature>
<feature type="transmembrane region" description="Helical" evidence="2">
    <location>
        <begin position="25"/>
        <end position="44"/>
    </location>
</feature>
<feature type="coiled-coil region" evidence="1">
    <location>
        <begin position="134"/>
        <end position="161"/>
    </location>
</feature>
<dbReference type="EMBL" id="OCNF01000018">
    <property type="protein sequence ID" value="SOD69787.1"/>
    <property type="molecule type" value="Genomic_DNA"/>
</dbReference>
<evidence type="ECO:0008006" key="5">
    <source>
        <dbReference type="Google" id="ProtNLM"/>
    </source>
</evidence>
<evidence type="ECO:0000256" key="1">
    <source>
        <dbReference type="SAM" id="Coils"/>
    </source>
</evidence>
<dbReference type="RefSeq" id="WP_097114820.1">
    <property type="nucleotide sequence ID" value="NZ_CP083931.1"/>
</dbReference>
<keyword evidence="2" id="KW-0812">Transmembrane</keyword>
<evidence type="ECO:0000256" key="2">
    <source>
        <dbReference type="SAM" id="Phobius"/>
    </source>
</evidence>
<dbReference type="Proteomes" id="UP000219669">
    <property type="component" value="Unassembled WGS sequence"/>
</dbReference>
<accession>A0A286EFV8</accession>
<keyword evidence="4" id="KW-1185">Reference proteome</keyword>
<keyword evidence="2" id="KW-0472">Membrane</keyword>
<feature type="coiled-coil region" evidence="1">
    <location>
        <begin position="59"/>
        <end position="107"/>
    </location>
</feature>
<keyword evidence="2" id="KW-1133">Transmembrane helix</keyword>
<organism evidence="3 4">
    <name type="scientific">Alysiella filiformis DSM 16848</name>
    <dbReference type="NCBI Taxonomy" id="1120981"/>
    <lineage>
        <taxon>Bacteria</taxon>
        <taxon>Pseudomonadati</taxon>
        <taxon>Pseudomonadota</taxon>
        <taxon>Betaproteobacteria</taxon>
        <taxon>Neisseriales</taxon>
        <taxon>Neisseriaceae</taxon>
        <taxon>Alysiella</taxon>
    </lineage>
</organism>
<feature type="transmembrane region" description="Helical" evidence="2">
    <location>
        <begin position="192"/>
        <end position="210"/>
    </location>
</feature>
<protein>
    <recommendedName>
        <fullName evidence="5">Serine endopeptidase</fullName>
    </recommendedName>
</protein>
<evidence type="ECO:0000313" key="3">
    <source>
        <dbReference type="EMBL" id="SOD69787.1"/>
    </source>
</evidence>
<sequence length="353" mass="40904">MRTKKSTPTLAETNRRTEKWFRRGLWLLAVVFASFLIGLGGKIVDDLPKVEQSHELSHYIADKAQYEQLNAQKSQLEKRLGEHENALEQAQLALEKQRNETQSQREKYIASLATRKISEDREQNEKVFERTAEYEQLLAKERDLEKQVEQVRQQKLDTEQAIEQISGSLNDLETAAQPLKAAADRATELKVFLYRLALTLPLLLAAGWLFKNKRQSRWFPFVWGFIFFALFAFFVELVPYLPSYGGYVRHLVGIAVTVLVGKYAIAAMYRYLERKQAEEAQPITERETLNYDLAQNRLAKHICPSCERPLDFTNENMDFCPHCSVQLFKKCGNCQTRSSAFNRYCYACGQKHE</sequence>
<dbReference type="AlphaFoldDB" id="A0A286EFV8"/>
<proteinExistence type="predicted"/>
<name>A0A286EFV8_9NEIS</name>
<reference evidence="3 4" key="1">
    <citation type="submission" date="2017-09" db="EMBL/GenBank/DDBJ databases">
        <authorList>
            <person name="Ehlers B."/>
            <person name="Leendertz F.H."/>
        </authorList>
    </citation>
    <scope>NUCLEOTIDE SEQUENCE [LARGE SCALE GENOMIC DNA]</scope>
    <source>
        <strain evidence="3 4">DSM 16848</strain>
    </source>
</reference>
<evidence type="ECO:0000313" key="4">
    <source>
        <dbReference type="Proteomes" id="UP000219669"/>
    </source>
</evidence>
<dbReference type="OrthoDB" id="7255862at2"/>
<feature type="transmembrane region" description="Helical" evidence="2">
    <location>
        <begin position="222"/>
        <end position="241"/>
    </location>
</feature>
<keyword evidence="1" id="KW-0175">Coiled coil</keyword>
<gene>
    <name evidence="3" type="ORF">SAMN02746062_01838</name>
</gene>